<dbReference type="Pfam" id="PF00324">
    <property type="entry name" value="AA_permease"/>
    <property type="match status" value="1"/>
</dbReference>
<keyword evidence="6 8" id="KW-1133">Transmembrane helix</keyword>
<keyword evidence="7 8" id="KW-0472">Membrane</keyword>
<dbReference type="PANTHER" id="PTHR11827">
    <property type="entry name" value="SOLUTE CARRIER FAMILY 12, CATION COTRANSPORTERS"/>
    <property type="match status" value="1"/>
</dbReference>
<evidence type="ECO:0000256" key="5">
    <source>
        <dbReference type="ARBA" id="ARBA00022692"/>
    </source>
</evidence>
<evidence type="ECO:0000256" key="3">
    <source>
        <dbReference type="ARBA" id="ARBA00019359"/>
    </source>
</evidence>
<comment type="subcellular location">
    <subcellularLocation>
        <location evidence="1">Membrane</location>
        <topology evidence="1">Multi-pass membrane protein</topology>
    </subcellularLocation>
</comment>
<dbReference type="InterPro" id="IPR018491">
    <property type="entry name" value="SLC12_C"/>
</dbReference>
<dbReference type="GO" id="GO:0006884">
    <property type="term" value="P:cell volume homeostasis"/>
    <property type="evidence" value="ECO:0007669"/>
    <property type="project" value="TreeGrafter"/>
</dbReference>
<dbReference type="Gene3D" id="1.20.1740.10">
    <property type="entry name" value="Amino acid/polyamine transporter I"/>
    <property type="match status" value="1"/>
</dbReference>
<comment type="similarity">
    <text evidence="2">Belongs to the SLC12A transporter family.</text>
</comment>
<feature type="transmembrane region" description="Helical" evidence="8">
    <location>
        <begin position="136"/>
        <end position="158"/>
    </location>
</feature>
<organism evidence="11">
    <name type="scientific">Timema douglasi</name>
    <name type="common">Walking stick</name>
    <dbReference type="NCBI Taxonomy" id="61478"/>
    <lineage>
        <taxon>Eukaryota</taxon>
        <taxon>Metazoa</taxon>
        <taxon>Ecdysozoa</taxon>
        <taxon>Arthropoda</taxon>
        <taxon>Hexapoda</taxon>
        <taxon>Insecta</taxon>
        <taxon>Pterygota</taxon>
        <taxon>Neoptera</taxon>
        <taxon>Polyneoptera</taxon>
        <taxon>Phasmatodea</taxon>
        <taxon>Timematodea</taxon>
        <taxon>Timematoidea</taxon>
        <taxon>Timematidae</taxon>
        <taxon>Timema</taxon>
    </lineage>
</organism>
<evidence type="ECO:0000259" key="9">
    <source>
        <dbReference type="Pfam" id="PF00324"/>
    </source>
</evidence>
<feature type="transmembrane region" description="Helical" evidence="8">
    <location>
        <begin position="194"/>
        <end position="214"/>
    </location>
</feature>
<feature type="transmembrane region" description="Helical" evidence="8">
    <location>
        <begin position="21"/>
        <end position="40"/>
    </location>
</feature>
<evidence type="ECO:0000256" key="7">
    <source>
        <dbReference type="ARBA" id="ARBA00023136"/>
    </source>
</evidence>
<dbReference type="EMBL" id="OA565038">
    <property type="protein sequence ID" value="CAD7196184.1"/>
    <property type="molecule type" value="Genomic_DNA"/>
</dbReference>
<dbReference type="InterPro" id="IPR004841">
    <property type="entry name" value="AA-permease/SLC12A_dom"/>
</dbReference>
<dbReference type="FunFam" id="1.20.1740.10:FF:000013">
    <property type="entry name" value="Solute carrier family 12 member"/>
    <property type="match status" value="1"/>
</dbReference>
<dbReference type="GO" id="GO:0055064">
    <property type="term" value="P:chloride ion homeostasis"/>
    <property type="evidence" value="ECO:0007669"/>
    <property type="project" value="TreeGrafter"/>
</dbReference>
<dbReference type="Pfam" id="PF03522">
    <property type="entry name" value="SLC12"/>
    <property type="match status" value="1"/>
</dbReference>
<dbReference type="GO" id="GO:0016020">
    <property type="term" value="C:membrane"/>
    <property type="evidence" value="ECO:0007669"/>
    <property type="project" value="UniProtKB-SubCell"/>
</dbReference>
<dbReference type="PANTHER" id="PTHR11827:SF72">
    <property type="entry name" value="GH08340P"/>
    <property type="match status" value="1"/>
</dbReference>
<evidence type="ECO:0000256" key="8">
    <source>
        <dbReference type="SAM" id="Phobius"/>
    </source>
</evidence>
<dbReference type="GO" id="GO:0055075">
    <property type="term" value="P:potassium ion homeostasis"/>
    <property type="evidence" value="ECO:0007669"/>
    <property type="project" value="TreeGrafter"/>
</dbReference>
<feature type="domain" description="SLC12A transporter C-terminal" evidence="10">
    <location>
        <begin position="267"/>
        <end position="353"/>
    </location>
</feature>
<protein>
    <recommendedName>
        <fullName evidence="3">Solute carrier family 12 member 9</fullName>
    </recommendedName>
</protein>
<evidence type="ECO:0000313" key="11">
    <source>
        <dbReference type="EMBL" id="CAD7196184.1"/>
    </source>
</evidence>
<keyword evidence="5 8" id="KW-0812">Transmembrane</keyword>
<evidence type="ECO:0000259" key="10">
    <source>
        <dbReference type="Pfam" id="PF03522"/>
    </source>
</evidence>
<evidence type="ECO:0000256" key="2">
    <source>
        <dbReference type="ARBA" id="ARBA00010593"/>
    </source>
</evidence>
<reference evidence="11" key="1">
    <citation type="submission" date="2020-11" db="EMBL/GenBank/DDBJ databases">
        <authorList>
            <person name="Tran Van P."/>
        </authorList>
    </citation>
    <scope>NUCLEOTIDE SEQUENCE</scope>
</reference>
<sequence length="499" mass="55953">MAGANMSGELRNPARNIPRGTLSAVGFTFICYLLLSFLTASTCTRFLLQNNFLFMMPINVWPPFITIGIITATFSASLSNLIGSSRILEALAKDNVFGFILDFVACGTWRGNPIAAVLSSWFLVQMMMLIGSLNTIAQINSVLFLLSYLATNLACLGLEIASAPNFRPSFKYFTWHTAFIGLLGTLVMMFVINIIYASFSIVLCLLLVVLLHLFSPSKTANWGSISQALIFHQVRKYLLLLDSRKDHVKFWRPQILLMVGNPRSCCPLIQFVNDLKKSGLYILGHVKVGNMSDFVIDPTLDEYTHWLTLIDHLKVKAFVELTVSQSVREGLQHLIRLSGLGAMKPNTIVLGFFDDEVPIDFFQKSSSIEYIDVWPINLFQPDDNDPFDTTSLFMLQLACILKMVPGWSHKKQLLTENSVMKTPANESIDYIQRVNQLIQEHCKNTTATFIYLPAPPALESSEEEELVYLQYLHLLTKLTFDLPPTILVHGVSAVTSTTL</sequence>
<dbReference type="GO" id="GO:0015379">
    <property type="term" value="F:potassium:chloride symporter activity"/>
    <property type="evidence" value="ECO:0007669"/>
    <property type="project" value="TreeGrafter"/>
</dbReference>
<evidence type="ECO:0000256" key="6">
    <source>
        <dbReference type="ARBA" id="ARBA00022989"/>
    </source>
</evidence>
<feature type="transmembrane region" description="Helical" evidence="8">
    <location>
        <begin position="170"/>
        <end position="188"/>
    </location>
</feature>
<feature type="transmembrane region" description="Helical" evidence="8">
    <location>
        <begin position="60"/>
        <end position="83"/>
    </location>
</feature>
<evidence type="ECO:0000256" key="1">
    <source>
        <dbReference type="ARBA" id="ARBA00004141"/>
    </source>
</evidence>
<dbReference type="InterPro" id="IPR004842">
    <property type="entry name" value="SLC12A_fam"/>
</dbReference>
<feature type="domain" description="Amino acid permease/ SLC12A" evidence="9">
    <location>
        <begin position="2"/>
        <end position="256"/>
    </location>
</feature>
<keyword evidence="4" id="KW-0813">Transport</keyword>
<proteinExistence type="inferred from homology"/>
<dbReference type="AlphaFoldDB" id="A0A7R8Z8R1"/>
<name>A0A7R8Z8R1_TIMDO</name>
<accession>A0A7R8Z8R1</accession>
<gene>
    <name evidence="11" type="ORF">TDIB3V08_LOCUS2539</name>
</gene>
<evidence type="ECO:0000256" key="4">
    <source>
        <dbReference type="ARBA" id="ARBA00022448"/>
    </source>
</evidence>